<keyword evidence="3" id="KW-1185">Reference proteome</keyword>
<feature type="region of interest" description="Disordered" evidence="1">
    <location>
        <begin position="1"/>
        <end position="26"/>
    </location>
</feature>
<evidence type="ECO:0000313" key="3">
    <source>
        <dbReference type="Proteomes" id="UP001596524"/>
    </source>
</evidence>
<dbReference type="EMBL" id="JBHTCH010000017">
    <property type="protein sequence ID" value="MFC7361321.1"/>
    <property type="molecule type" value="Genomic_DNA"/>
</dbReference>
<name>A0ABW2N1Y9_9ACTN</name>
<dbReference type="Proteomes" id="UP001596524">
    <property type="component" value="Unassembled WGS sequence"/>
</dbReference>
<evidence type="ECO:0000256" key="1">
    <source>
        <dbReference type="SAM" id="MobiDB-lite"/>
    </source>
</evidence>
<organism evidence="2 3">
    <name type="scientific">Nocardioides astragali</name>
    <dbReference type="NCBI Taxonomy" id="1776736"/>
    <lineage>
        <taxon>Bacteria</taxon>
        <taxon>Bacillati</taxon>
        <taxon>Actinomycetota</taxon>
        <taxon>Actinomycetes</taxon>
        <taxon>Propionibacteriales</taxon>
        <taxon>Nocardioidaceae</taxon>
        <taxon>Nocardioides</taxon>
    </lineage>
</organism>
<gene>
    <name evidence="2" type="ORF">ACFQO6_13665</name>
</gene>
<dbReference type="RefSeq" id="WP_255890905.1">
    <property type="nucleotide sequence ID" value="NZ_JAFMZM010000004.1"/>
</dbReference>
<sequence>MSPSHHAATLAADDIDRYDPPTNTRIDTWARGELEPDSSWQLQAAALCHDTDQDLGWNERGLDGQTTSTPRRPRPPATSAEGEPGGPGTGR</sequence>
<proteinExistence type="predicted"/>
<reference evidence="3" key="1">
    <citation type="journal article" date="2019" name="Int. J. Syst. Evol. Microbiol.">
        <title>The Global Catalogue of Microorganisms (GCM) 10K type strain sequencing project: providing services to taxonomists for standard genome sequencing and annotation.</title>
        <authorList>
            <consortium name="The Broad Institute Genomics Platform"/>
            <consortium name="The Broad Institute Genome Sequencing Center for Infectious Disease"/>
            <person name="Wu L."/>
            <person name="Ma J."/>
        </authorList>
    </citation>
    <scope>NUCLEOTIDE SEQUENCE [LARGE SCALE GENOMIC DNA]</scope>
    <source>
        <strain evidence="3">FCH27</strain>
    </source>
</reference>
<evidence type="ECO:0000313" key="2">
    <source>
        <dbReference type="EMBL" id="MFC7361321.1"/>
    </source>
</evidence>
<comment type="caution">
    <text evidence="2">The sequence shown here is derived from an EMBL/GenBank/DDBJ whole genome shotgun (WGS) entry which is preliminary data.</text>
</comment>
<accession>A0ABW2N1Y9</accession>
<protein>
    <submittedName>
        <fullName evidence="2">Uncharacterized protein</fullName>
    </submittedName>
</protein>
<feature type="region of interest" description="Disordered" evidence="1">
    <location>
        <begin position="51"/>
        <end position="91"/>
    </location>
</feature>